<dbReference type="RefSeq" id="WP_135245249.1">
    <property type="nucleotide sequence ID" value="NZ_SIHO01000001.1"/>
</dbReference>
<keyword evidence="3" id="KW-1185">Reference proteome</keyword>
<feature type="chain" id="PRO_5021189869" evidence="1">
    <location>
        <begin position="19"/>
        <end position="180"/>
    </location>
</feature>
<dbReference type="PROSITE" id="PS51257">
    <property type="entry name" value="PROKAR_LIPOPROTEIN"/>
    <property type="match status" value="1"/>
</dbReference>
<reference evidence="2 3" key="1">
    <citation type="submission" date="2019-02" db="EMBL/GenBank/DDBJ databases">
        <title>Polymorphobacter sp. isolated from the lake at the Tibet of China.</title>
        <authorList>
            <person name="Li A."/>
        </authorList>
    </citation>
    <scope>NUCLEOTIDE SEQUENCE [LARGE SCALE GENOMIC DNA]</scope>
    <source>
        <strain evidence="2 3">DJ1R-1</strain>
    </source>
</reference>
<dbReference type="Proteomes" id="UP000297737">
    <property type="component" value="Unassembled WGS sequence"/>
</dbReference>
<evidence type="ECO:0000256" key="1">
    <source>
        <dbReference type="SAM" id="SignalP"/>
    </source>
</evidence>
<evidence type="ECO:0000313" key="2">
    <source>
        <dbReference type="EMBL" id="TFU06525.1"/>
    </source>
</evidence>
<protein>
    <submittedName>
        <fullName evidence="2">Uncharacterized protein</fullName>
    </submittedName>
</protein>
<feature type="signal peptide" evidence="1">
    <location>
        <begin position="1"/>
        <end position="18"/>
    </location>
</feature>
<gene>
    <name evidence="2" type="ORF">EUV02_05985</name>
</gene>
<dbReference type="OrthoDB" id="7594790at2"/>
<dbReference type="AlphaFoldDB" id="A0A4Y9ESC2"/>
<proteinExistence type="predicted"/>
<evidence type="ECO:0000313" key="3">
    <source>
        <dbReference type="Proteomes" id="UP000297737"/>
    </source>
</evidence>
<accession>A0A4Y9ESC2</accession>
<dbReference type="EMBL" id="SIHO01000001">
    <property type="protein sequence ID" value="TFU06525.1"/>
    <property type="molecule type" value="Genomic_DNA"/>
</dbReference>
<organism evidence="2 3">
    <name type="scientific">Glacieibacterium arshaanense</name>
    <dbReference type="NCBI Taxonomy" id="2511025"/>
    <lineage>
        <taxon>Bacteria</taxon>
        <taxon>Pseudomonadati</taxon>
        <taxon>Pseudomonadota</taxon>
        <taxon>Alphaproteobacteria</taxon>
        <taxon>Sphingomonadales</taxon>
        <taxon>Sphingosinicellaceae</taxon>
        <taxon>Glacieibacterium</taxon>
    </lineage>
</organism>
<keyword evidence="1" id="KW-0732">Signal</keyword>
<sequence>MRPIITVLALALATTALAGCDRHKNEPSADAKASVAAAPSKTSALAIDTDGFKANVEIPGIEFNGDKMDVDGMMLPKGTMIKGMNIKATERGGRDHGTVVFDFASPVTPDALATHLLEQAPKSSWGTFSRSTSLDGAIVLRAVKHDDGNESIEYSLVADGPAATRGTATIVSDDAEKNAG</sequence>
<name>A0A4Y9ESC2_9SPHN</name>
<comment type="caution">
    <text evidence="2">The sequence shown here is derived from an EMBL/GenBank/DDBJ whole genome shotgun (WGS) entry which is preliminary data.</text>
</comment>